<evidence type="ECO:0000313" key="4">
    <source>
        <dbReference type="Proteomes" id="UP000295504"/>
    </source>
</evidence>
<feature type="transmembrane region" description="Helical" evidence="1">
    <location>
        <begin position="6"/>
        <end position="24"/>
    </location>
</feature>
<evidence type="ECO:0000256" key="1">
    <source>
        <dbReference type="SAM" id="Phobius"/>
    </source>
</evidence>
<feature type="transmembrane region" description="Helical" evidence="1">
    <location>
        <begin position="56"/>
        <end position="76"/>
    </location>
</feature>
<dbReference type="Proteomes" id="UP000295504">
    <property type="component" value="Unassembled WGS sequence"/>
</dbReference>
<dbReference type="RefSeq" id="WP_132849433.1">
    <property type="nucleotide sequence ID" value="NZ_CP058648.1"/>
</dbReference>
<dbReference type="Pfam" id="PF18917">
    <property type="entry name" value="LiaI-LiaF-like_TM1"/>
    <property type="match status" value="1"/>
</dbReference>
<dbReference type="InterPro" id="IPR043726">
    <property type="entry name" value="LiaI-LiaF-like_TM1"/>
</dbReference>
<feature type="domain" description="LiaI-LiaF-like transmembrane region" evidence="2">
    <location>
        <begin position="6"/>
        <end position="50"/>
    </location>
</feature>
<keyword evidence="1" id="KW-0472">Membrane</keyword>
<evidence type="ECO:0000313" key="3">
    <source>
        <dbReference type="EMBL" id="TCP98363.1"/>
    </source>
</evidence>
<evidence type="ECO:0000259" key="2">
    <source>
        <dbReference type="Pfam" id="PF18917"/>
    </source>
</evidence>
<keyword evidence="1" id="KW-1133">Transmembrane helix</keyword>
<feature type="transmembrane region" description="Helical" evidence="1">
    <location>
        <begin position="31"/>
        <end position="50"/>
    </location>
</feature>
<keyword evidence="1" id="KW-0812">Transmembrane</keyword>
<dbReference type="EMBL" id="SLYC01000043">
    <property type="protein sequence ID" value="TCP98363.1"/>
    <property type="molecule type" value="Genomic_DNA"/>
</dbReference>
<organism evidence="3 4">
    <name type="scientific">Serpentinicella alkaliphila</name>
    <dbReference type="NCBI Taxonomy" id="1734049"/>
    <lineage>
        <taxon>Bacteria</taxon>
        <taxon>Bacillati</taxon>
        <taxon>Bacillota</taxon>
        <taxon>Clostridia</taxon>
        <taxon>Peptostreptococcales</taxon>
        <taxon>Natronincolaceae</taxon>
        <taxon>Serpentinicella</taxon>
    </lineage>
</organism>
<proteinExistence type="predicted"/>
<reference evidence="3 4" key="1">
    <citation type="submission" date="2019-03" db="EMBL/GenBank/DDBJ databases">
        <title>Genomic Encyclopedia of Type Strains, Phase IV (KMG-IV): sequencing the most valuable type-strain genomes for metagenomic binning, comparative biology and taxonomic classification.</title>
        <authorList>
            <person name="Goeker M."/>
        </authorList>
    </citation>
    <scope>NUCLEOTIDE SEQUENCE [LARGE SCALE GENOMIC DNA]</scope>
    <source>
        <strain evidence="3 4">DSM 100013</strain>
    </source>
</reference>
<keyword evidence="4" id="KW-1185">Reference proteome</keyword>
<gene>
    <name evidence="3" type="ORF">EDD79_104319</name>
</gene>
<sequence>MDKNKWMSGLFLITLGLVFLLANLGIISWSFIFNIVTLWPLLLIIVGINIMFKKNYVIRIFTWIIFIAALIGYSVFTGNYKYMHHSYDSSYTQGNAVLMDESIESAYLELKLGGTDLGIVGGTSEALVDIKANDTIYHSVETNNNNRHANINIENSSEEFFNRNRINQKINLSLNTEIPWKIHAKVGAIAGNLDFRDILIEELKIQVGAGDLDIRFGALASNTTAEINAGASNLKLYIPSSTGVKINSTSVLSSTNLKDLGWTRLGREYISPNYEETENKLYVDLKMGVGNMNVFFGE</sequence>
<comment type="caution">
    <text evidence="3">The sequence shown here is derived from an EMBL/GenBank/DDBJ whole genome shotgun (WGS) entry which is preliminary data.</text>
</comment>
<accession>A0A4V2T2Q2</accession>
<name>A0A4V2T2Q2_9FIRM</name>
<protein>
    <recommendedName>
        <fullName evidence="2">LiaI-LiaF-like transmembrane region domain-containing protein</fullName>
    </recommendedName>
</protein>
<dbReference type="OrthoDB" id="1950287at2"/>
<dbReference type="AlphaFoldDB" id="A0A4V2T2Q2"/>